<organism evidence="7 8">
    <name type="scientific">Saccharomycopsis crataegensis</name>
    <dbReference type="NCBI Taxonomy" id="43959"/>
    <lineage>
        <taxon>Eukaryota</taxon>
        <taxon>Fungi</taxon>
        <taxon>Dikarya</taxon>
        <taxon>Ascomycota</taxon>
        <taxon>Saccharomycotina</taxon>
        <taxon>Saccharomycetes</taxon>
        <taxon>Saccharomycopsidaceae</taxon>
        <taxon>Saccharomycopsis</taxon>
    </lineage>
</organism>
<reference evidence="7 8" key="1">
    <citation type="journal article" date="2023" name="Elife">
        <title>Identification of key yeast species and microbe-microbe interactions impacting larval growth of Drosophila in the wild.</title>
        <authorList>
            <person name="Mure A."/>
            <person name="Sugiura Y."/>
            <person name="Maeda R."/>
            <person name="Honda K."/>
            <person name="Sakurai N."/>
            <person name="Takahashi Y."/>
            <person name="Watada M."/>
            <person name="Katoh T."/>
            <person name="Gotoh A."/>
            <person name="Gotoh Y."/>
            <person name="Taniguchi I."/>
            <person name="Nakamura K."/>
            <person name="Hayashi T."/>
            <person name="Katayama T."/>
            <person name="Uemura T."/>
            <person name="Hattori Y."/>
        </authorList>
    </citation>
    <scope>NUCLEOTIDE SEQUENCE [LARGE SCALE GENOMIC DNA]</scope>
    <source>
        <strain evidence="7 8">SC-9</strain>
    </source>
</reference>
<gene>
    <name evidence="7" type="ORF">DASC09_025530</name>
</gene>
<feature type="compositionally biased region" description="Basic and acidic residues" evidence="6">
    <location>
        <begin position="225"/>
        <end position="250"/>
    </location>
</feature>
<name>A0AAV5QKB8_9ASCO</name>
<evidence type="ECO:0000313" key="7">
    <source>
        <dbReference type="EMBL" id="GMM35228.1"/>
    </source>
</evidence>
<evidence type="ECO:0000313" key="8">
    <source>
        <dbReference type="Proteomes" id="UP001360560"/>
    </source>
</evidence>
<feature type="region of interest" description="Disordered" evidence="6">
    <location>
        <begin position="465"/>
        <end position="501"/>
    </location>
</feature>
<dbReference type="PANTHER" id="PTHR13556">
    <property type="entry name" value="TRANSCRIPTIONAL ADAPTER 3-RELATED"/>
    <property type="match status" value="1"/>
</dbReference>
<accession>A0AAV5QKB8</accession>
<proteinExistence type="inferred from homology"/>
<evidence type="ECO:0000256" key="3">
    <source>
        <dbReference type="ARBA" id="ARBA00023015"/>
    </source>
</evidence>
<feature type="compositionally biased region" description="Low complexity" evidence="6">
    <location>
        <begin position="205"/>
        <end position="215"/>
    </location>
</feature>
<evidence type="ECO:0000256" key="2">
    <source>
        <dbReference type="ARBA" id="ARBA00005330"/>
    </source>
</evidence>
<keyword evidence="8" id="KW-1185">Reference proteome</keyword>
<dbReference type="GO" id="GO:0006357">
    <property type="term" value="P:regulation of transcription by RNA polymerase II"/>
    <property type="evidence" value="ECO:0007669"/>
    <property type="project" value="TreeGrafter"/>
</dbReference>
<feature type="compositionally biased region" description="Low complexity" evidence="6">
    <location>
        <begin position="537"/>
        <end position="546"/>
    </location>
</feature>
<comment type="subcellular location">
    <subcellularLocation>
        <location evidence="1">Nucleus</location>
    </subcellularLocation>
</comment>
<dbReference type="AlphaFoldDB" id="A0AAV5QKB8"/>
<dbReference type="GO" id="GO:0005634">
    <property type="term" value="C:nucleus"/>
    <property type="evidence" value="ECO:0007669"/>
    <property type="project" value="UniProtKB-SubCell"/>
</dbReference>
<feature type="region of interest" description="Disordered" evidence="6">
    <location>
        <begin position="1"/>
        <end position="38"/>
    </location>
</feature>
<dbReference type="EMBL" id="BTFZ01000004">
    <property type="protein sequence ID" value="GMM35228.1"/>
    <property type="molecule type" value="Genomic_DNA"/>
</dbReference>
<evidence type="ECO:0000256" key="4">
    <source>
        <dbReference type="ARBA" id="ARBA00023163"/>
    </source>
</evidence>
<dbReference type="InterPro" id="IPR019340">
    <property type="entry name" value="Histone_AcTrfase_su3"/>
</dbReference>
<keyword evidence="5" id="KW-0539">Nucleus</keyword>
<evidence type="ECO:0000256" key="1">
    <source>
        <dbReference type="ARBA" id="ARBA00004123"/>
    </source>
</evidence>
<dbReference type="PANTHER" id="PTHR13556:SF2">
    <property type="entry name" value="TRANSCRIPTIONAL ADAPTER 3"/>
    <property type="match status" value="1"/>
</dbReference>
<feature type="region of interest" description="Disordered" evidence="6">
    <location>
        <begin position="817"/>
        <end position="840"/>
    </location>
</feature>
<comment type="caution">
    <text evidence="7">The sequence shown here is derived from an EMBL/GenBank/DDBJ whole genome shotgun (WGS) entry which is preliminary data.</text>
</comment>
<sequence length="875" mass="99091">MAPRNSNRSKSGRSRLFSNPSREQQPKEDVTKTRSNTIEVTESTKSSSIISKILNQVDLTYDMNVGTINGDLVYLNSLGSLSLQTLLNLKSLAKALKKNLKNTSLEDHESSLDVKKLLLLNHGVNGFTKADLEYIVSCGKSSSDYSITEKTKNEILNANGPEKTIDEVDEDLLPKDNEDQPLSAMKNKQVVEDEDDETPPRKRSVSLSASPVVAVKSEDSSLEPPSKKQKIEENSVIPEERTESATEKEVKIEEDQQNMVIPENLEGEKLPSIIPTSAHDSSSLLEATENLHLFVPDKQAEKSRDPEYLKKLYGVSTFPNDYLQDYLTGPIPDIDFNQQKEIKNKVNFNNFLSYLDHYYRPFDDDDLIFLKKKYVYSSHLDSFYANQFNTNNNNNTNNSIKHGRSPLVASTTIDSNGLPITVNALGNGNNHSAATAASYNPKIHPFIIPKLGKLYTKVWAEEDGTARMGSPSPQETINENIKDQLVPKGSGSEITDNDLEKDNISCGPLVNRLLSALIKCDDDSEIIDNDGGSTTANNNNNNNNNNDDNDEKEAVTGKIEDDHEISKNENSIFFPEYSTGKAATNSKYDYSTLEERLKRELKYVGVYLNYKNEMVNKKKSGDDNSKLNEAEDIMNETFEETWISNKQDDEISKELRELQRQLKIVNLKNNLRKKVLFKKVYEEISFREFYNILENLNKQIDQYYLKKQKILVRHHKKHKKTSTPMTGTITATVAAAPHDHEASGSLSHQQVIDKTLNSLIEKRGKWVEKIGPLFNYTANIQLRPYPSESVFNDKVAKITEENFDEFYEIYSEFLGNDRDEFDDDDDEEAEESSNHPDGILLAEGIKIERDELKLDDSKEAEVNKRFKAVKVQEAH</sequence>
<dbReference type="Proteomes" id="UP001360560">
    <property type="component" value="Unassembled WGS sequence"/>
</dbReference>
<feature type="region of interest" description="Disordered" evidence="6">
    <location>
        <begin position="172"/>
        <end position="250"/>
    </location>
</feature>
<evidence type="ECO:0000256" key="6">
    <source>
        <dbReference type="SAM" id="MobiDB-lite"/>
    </source>
</evidence>
<comment type="similarity">
    <text evidence="2">Belongs to the NGG1 family.</text>
</comment>
<dbReference type="GO" id="GO:0003713">
    <property type="term" value="F:transcription coactivator activity"/>
    <property type="evidence" value="ECO:0007669"/>
    <property type="project" value="TreeGrafter"/>
</dbReference>
<feature type="compositionally biased region" description="Acidic residues" evidence="6">
    <location>
        <begin position="819"/>
        <end position="831"/>
    </location>
</feature>
<protein>
    <submittedName>
        <fullName evidence="7">Histone acetyltransferase</fullName>
    </submittedName>
</protein>
<dbReference type="GeneID" id="90073207"/>
<evidence type="ECO:0000256" key="5">
    <source>
        <dbReference type="ARBA" id="ARBA00023242"/>
    </source>
</evidence>
<dbReference type="RefSeq" id="XP_064852228.1">
    <property type="nucleotide sequence ID" value="XM_064996156.1"/>
</dbReference>
<feature type="region of interest" description="Disordered" evidence="6">
    <location>
        <begin position="529"/>
        <end position="560"/>
    </location>
</feature>
<keyword evidence="3" id="KW-0805">Transcription regulation</keyword>
<dbReference type="GO" id="GO:0000124">
    <property type="term" value="C:SAGA complex"/>
    <property type="evidence" value="ECO:0007669"/>
    <property type="project" value="TreeGrafter"/>
</dbReference>
<keyword evidence="4" id="KW-0804">Transcription</keyword>
<dbReference type="Pfam" id="PF10198">
    <property type="entry name" value="Ada3"/>
    <property type="match status" value="1"/>
</dbReference>